<dbReference type="EMBL" id="BMKI01000007">
    <property type="protein sequence ID" value="GGC97856.1"/>
    <property type="molecule type" value="Genomic_DNA"/>
</dbReference>
<keyword evidence="1" id="KW-1133">Transmembrane helix</keyword>
<feature type="transmembrane region" description="Helical" evidence="1">
    <location>
        <begin position="18"/>
        <end position="36"/>
    </location>
</feature>
<organism evidence="2 3">
    <name type="scientific">Enterococcus wangshanyuanii</name>
    <dbReference type="NCBI Taxonomy" id="2005703"/>
    <lineage>
        <taxon>Bacteria</taxon>
        <taxon>Bacillati</taxon>
        <taxon>Bacillota</taxon>
        <taxon>Bacilli</taxon>
        <taxon>Lactobacillales</taxon>
        <taxon>Enterococcaceae</taxon>
        <taxon>Enterococcus</taxon>
    </lineage>
</organism>
<evidence type="ECO:0000313" key="2">
    <source>
        <dbReference type="EMBL" id="GGC97856.1"/>
    </source>
</evidence>
<dbReference type="PROSITE" id="PS51257">
    <property type="entry name" value="PROKAR_LIPOPROTEIN"/>
    <property type="match status" value="1"/>
</dbReference>
<name>A0ABQ1PIX7_9ENTE</name>
<evidence type="ECO:0000256" key="1">
    <source>
        <dbReference type="SAM" id="Phobius"/>
    </source>
</evidence>
<reference evidence="3" key="1">
    <citation type="journal article" date="2019" name="Int. J. Syst. Evol. Microbiol.">
        <title>The Global Catalogue of Microorganisms (GCM) 10K type strain sequencing project: providing services to taxonomists for standard genome sequencing and annotation.</title>
        <authorList>
            <consortium name="The Broad Institute Genomics Platform"/>
            <consortium name="The Broad Institute Genome Sequencing Center for Infectious Disease"/>
            <person name="Wu L."/>
            <person name="Ma J."/>
        </authorList>
    </citation>
    <scope>NUCLEOTIDE SEQUENCE [LARGE SCALE GENOMIC DNA]</scope>
    <source>
        <strain evidence="3">CGMCC 1.15942</strain>
    </source>
</reference>
<keyword evidence="1" id="KW-0472">Membrane</keyword>
<feature type="transmembrane region" description="Helical" evidence="1">
    <location>
        <begin position="42"/>
        <end position="62"/>
    </location>
</feature>
<keyword evidence="1" id="KW-0812">Transmembrane</keyword>
<dbReference type="Proteomes" id="UP000630615">
    <property type="component" value="Unassembled WGS sequence"/>
</dbReference>
<protein>
    <submittedName>
        <fullName evidence="2">Uncharacterized protein</fullName>
    </submittedName>
</protein>
<sequence>MTKQNQGKEKGVNPMKKLFSYTIMFAVGCALINYGIRLLSAVWLPLLFLGVFVILLIVGLRIRKAQKWRE</sequence>
<gene>
    <name evidence="2" type="ORF">GCM10011573_29240</name>
</gene>
<comment type="caution">
    <text evidence="2">The sequence shown here is derived from an EMBL/GenBank/DDBJ whole genome shotgun (WGS) entry which is preliminary data.</text>
</comment>
<keyword evidence="3" id="KW-1185">Reference proteome</keyword>
<proteinExistence type="predicted"/>
<evidence type="ECO:0000313" key="3">
    <source>
        <dbReference type="Proteomes" id="UP000630615"/>
    </source>
</evidence>
<accession>A0ABQ1PIX7</accession>